<dbReference type="RefSeq" id="WP_101193368.1">
    <property type="nucleotide sequence ID" value="NZ_PIYS01000014.1"/>
</dbReference>
<evidence type="ECO:0000256" key="1">
    <source>
        <dbReference type="ARBA" id="ARBA00001974"/>
    </source>
</evidence>
<dbReference type="AlphaFoldDB" id="A0A2I0CQU1"/>
<keyword evidence="3" id="KW-0285">Flavoprotein</keyword>
<comment type="similarity">
    <text evidence="2">Belongs to the FAD-dependent glycerol-3-phosphate dehydrogenase family.</text>
</comment>
<dbReference type="PANTHER" id="PTHR11985:SF35">
    <property type="entry name" value="ANAEROBIC GLYCEROL-3-PHOSPHATE DEHYDROGENASE SUBUNIT A"/>
    <property type="match status" value="1"/>
</dbReference>
<dbReference type="InterPro" id="IPR038299">
    <property type="entry name" value="DAO_C_sf"/>
</dbReference>
<dbReference type="Gene3D" id="3.30.9.10">
    <property type="entry name" value="D-Amino Acid Oxidase, subunit A, domain 2"/>
    <property type="match status" value="1"/>
</dbReference>
<proteinExistence type="inferred from homology"/>
<dbReference type="InterPro" id="IPR006076">
    <property type="entry name" value="FAD-dep_OxRdtase"/>
</dbReference>
<organism evidence="9 10">
    <name type="scientific">Pseudomonas fluvialis</name>
    <dbReference type="NCBI Taxonomy" id="1793966"/>
    <lineage>
        <taxon>Bacteria</taxon>
        <taxon>Pseudomonadati</taxon>
        <taxon>Pseudomonadota</taxon>
        <taxon>Gammaproteobacteria</taxon>
        <taxon>Pseudomonadales</taxon>
        <taxon>Pseudomonadaceae</taxon>
        <taxon>Pseudomonas</taxon>
    </lineage>
</organism>
<dbReference type="InterPro" id="IPR031656">
    <property type="entry name" value="DAO_C"/>
</dbReference>
<dbReference type="GO" id="GO:0004368">
    <property type="term" value="F:glycerol-3-phosphate dehydrogenase (quinone) activity"/>
    <property type="evidence" value="ECO:0007669"/>
    <property type="project" value="InterPro"/>
</dbReference>
<comment type="cofactor">
    <cofactor evidence="1">
        <name>FAD</name>
        <dbReference type="ChEBI" id="CHEBI:57692"/>
    </cofactor>
</comment>
<dbReference type="Gene3D" id="1.10.8.870">
    <property type="entry name" value="Alpha-glycerophosphate oxidase, cap domain"/>
    <property type="match status" value="1"/>
</dbReference>
<evidence type="ECO:0000256" key="6">
    <source>
        <dbReference type="ARBA" id="ARBA00023002"/>
    </source>
</evidence>
<dbReference type="Gene3D" id="3.50.50.60">
    <property type="entry name" value="FAD/NAD(P)-binding domain"/>
    <property type="match status" value="1"/>
</dbReference>
<dbReference type="Pfam" id="PF16901">
    <property type="entry name" value="DAO_C"/>
    <property type="match status" value="1"/>
</dbReference>
<keyword evidence="5" id="KW-0274">FAD</keyword>
<name>A0A2I0CQU1_9PSED</name>
<dbReference type="GO" id="GO:0006071">
    <property type="term" value="P:glycerol metabolic process"/>
    <property type="evidence" value="ECO:0007669"/>
    <property type="project" value="UniProtKB-KW"/>
</dbReference>
<dbReference type="InterPro" id="IPR000447">
    <property type="entry name" value="G3P_DH_FAD-dep"/>
</dbReference>
<evidence type="ECO:0000256" key="5">
    <source>
        <dbReference type="ARBA" id="ARBA00022827"/>
    </source>
</evidence>
<evidence type="ECO:0000313" key="10">
    <source>
        <dbReference type="Proteomes" id="UP000242861"/>
    </source>
</evidence>
<evidence type="ECO:0000259" key="8">
    <source>
        <dbReference type="Pfam" id="PF16901"/>
    </source>
</evidence>
<dbReference type="PANTHER" id="PTHR11985">
    <property type="entry name" value="GLYCEROL-3-PHOSPHATE DEHYDROGENASE"/>
    <property type="match status" value="1"/>
</dbReference>
<dbReference type="GO" id="GO:0046168">
    <property type="term" value="P:glycerol-3-phosphate catabolic process"/>
    <property type="evidence" value="ECO:0007669"/>
    <property type="project" value="TreeGrafter"/>
</dbReference>
<dbReference type="PRINTS" id="PR01001">
    <property type="entry name" value="FADG3PDH"/>
</dbReference>
<keyword evidence="6" id="KW-0560">Oxidoreductase</keyword>
<dbReference type="InterPro" id="IPR036188">
    <property type="entry name" value="FAD/NAD-bd_sf"/>
</dbReference>
<evidence type="ECO:0000256" key="2">
    <source>
        <dbReference type="ARBA" id="ARBA00007330"/>
    </source>
</evidence>
<evidence type="ECO:0000259" key="7">
    <source>
        <dbReference type="Pfam" id="PF01266"/>
    </source>
</evidence>
<feature type="domain" description="Alpha-glycerophosphate oxidase C-terminal" evidence="8">
    <location>
        <begin position="414"/>
        <end position="508"/>
    </location>
</feature>
<gene>
    <name evidence="9" type="ORF">CW360_08230</name>
</gene>
<protein>
    <submittedName>
        <fullName evidence="9">FAD-dependent oxidoreductase</fullName>
    </submittedName>
</protein>
<reference evidence="10" key="1">
    <citation type="submission" date="2017-12" db="EMBL/GenBank/DDBJ databases">
        <authorList>
            <person name="Yu X.-Y."/>
        </authorList>
    </citation>
    <scope>NUCLEOTIDE SEQUENCE [LARGE SCALE GENOMIC DNA]</scope>
    <source>
        <strain evidence="10">ZYSR67-Z</strain>
    </source>
</reference>
<keyword evidence="4" id="KW-0319">Glycerol metabolism</keyword>
<evidence type="ECO:0000256" key="4">
    <source>
        <dbReference type="ARBA" id="ARBA00022798"/>
    </source>
</evidence>
<sequence>MSMVWNAQWRAAALPALLAQPWDLLVVGGGISGAGILLEAARAGWRCLLLEQRDFAWGTSSRSSKMVHGGLRYIAQGQLGLTRAAVRERQQMLREAPGLVEPLGFLFPHYRRAFPGPRAFGGLLALYDALAGQRNRAYHDLCRLGYLQPGLQPQELRGASGFVDALTDDARLVMRVLHEARAAGGEALSGVQVQGLLHAPDGRVEGVQLLDRESGLRSELRCRMLVCATGSWAGQLQAPAGTERIRPLRGSHLLLPHWRLPVAQAVSFMHARDARPVFVYPWQGATVVGTTDVDHAEPLDEEARISPAELEYLLAACAQQFPQARIVAGDVLSTWAGVRPVVSTAGSQRAPSAEKREHVLWQQPGCLTLAGGKLTTFRLQAREVIKACAASLGEAVPACPAHIFSSPQSVALPAGLGVDQQRRLRGYYGPLLERLVELLAVWGHGCVAHTQVLWAELAQACEAEQVLHLDDLLLRRTRLGLLLPEGGRAWLEPIGALCRTCLGWDETRWREEAERYQTLWQQCYSLPAAYHDELDYA</sequence>
<dbReference type="SUPFAM" id="SSF51905">
    <property type="entry name" value="FAD/NAD(P)-binding domain"/>
    <property type="match status" value="1"/>
</dbReference>
<evidence type="ECO:0000256" key="3">
    <source>
        <dbReference type="ARBA" id="ARBA00022630"/>
    </source>
</evidence>
<evidence type="ECO:0000313" key="9">
    <source>
        <dbReference type="EMBL" id="PKF71433.1"/>
    </source>
</evidence>
<dbReference type="EMBL" id="PIYS01000014">
    <property type="protein sequence ID" value="PKF71433.1"/>
    <property type="molecule type" value="Genomic_DNA"/>
</dbReference>
<dbReference type="Proteomes" id="UP000242861">
    <property type="component" value="Unassembled WGS sequence"/>
</dbReference>
<comment type="caution">
    <text evidence="9">The sequence shown here is derived from an EMBL/GenBank/DDBJ whole genome shotgun (WGS) entry which is preliminary data.</text>
</comment>
<accession>A0A2I0CQU1</accession>
<dbReference type="Pfam" id="PF01266">
    <property type="entry name" value="DAO"/>
    <property type="match status" value="1"/>
</dbReference>
<feature type="domain" description="FAD dependent oxidoreductase" evidence="7">
    <location>
        <begin position="23"/>
        <end position="355"/>
    </location>
</feature>